<reference evidence="1" key="2">
    <citation type="submission" date="2021-01" db="UniProtKB">
        <authorList>
            <consortium name="EnsemblPlants"/>
        </authorList>
    </citation>
    <scope>IDENTIFICATION</scope>
</reference>
<dbReference type="AlphaFoldDB" id="A0A7N2M4N1"/>
<dbReference type="Proteomes" id="UP000594261">
    <property type="component" value="Chromosome 7"/>
</dbReference>
<organism evidence="1 2">
    <name type="scientific">Quercus lobata</name>
    <name type="common">Valley oak</name>
    <dbReference type="NCBI Taxonomy" id="97700"/>
    <lineage>
        <taxon>Eukaryota</taxon>
        <taxon>Viridiplantae</taxon>
        <taxon>Streptophyta</taxon>
        <taxon>Embryophyta</taxon>
        <taxon>Tracheophyta</taxon>
        <taxon>Spermatophyta</taxon>
        <taxon>Magnoliopsida</taxon>
        <taxon>eudicotyledons</taxon>
        <taxon>Gunneridae</taxon>
        <taxon>Pentapetalae</taxon>
        <taxon>rosids</taxon>
        <taxon>fabids</taxon>
        <taxon>Fagales</taxon>
        <taxon>Fagaceae</taxon>
        <taxon>Quercus</taxon>
    </lineage>
</organism>
<dbReference type="InParanoid" id="A0A7N2M4N1"/>
<evidence type="ECO:0000313" key="2">
    <source>
        <dbReference type="Proteomes" id="UP000594261"/>
    </source>
</evidence>
<reference evidence="1 2" key="1">
    <citation type="journal article" date="2016" name="G3 (Bethesda)">
        <title>First Draft Assembly and Annotation of the Genome of a California Endemic Oak Quercus lobata Nee (Fagaceae).</title>
        <authorList>
            <person name="Sork V.L."/>
            <person name="Fitz-Gibbon S.T."/>
            <person name="Puiu D."/>
            <person name="Crepeau M."/>
            <person name="Gugger P.F."/>
            <person name="Sherman R."/>
            <person name="Stevens K."/>
            <person name="Langley C.H."/>
            <person name="Pellegrini M."/>
            <person name="Salzberg S.L."/>
        </authorList>
    </citation>
    <scope>NUCLEOTIDE SEQUENCE [LARGE SCALE GENOMIC DNA]</scope>
    <source>
        <strain evidence="1 2">cv. SW786</strain>
    </source>
</reference>
<dbReference type="EnsemblPlants" id="QL07p021996:mrna">
    <property type="protein sequence ID" value="QL07p021996:mrna"/>
    <property type="gene ID" value="QL07p021996"/>
</dbReference>
<keyword evidence="2" id="KW-1185">Reference proteome</keyword>
<dbReference type="Gene3D" id="3.40.50.1910">
    <property type="match status" value="1"/>
</dbReference>
<dbReference type="EMBL" id="LRBV02000007">
    <property type="status" value="NOT_ANNOTATED_CDS"/>
    <property type="molecule type" value="Genomic_DNA"/>
</dbReference>
<accession>A0A7N2M4N1</accession>
<sequence>MHLVIFRRWANGFLYSSLVELLDLRVCHKLTTKLKREVVLGSSSIDDPPQFITMLTAHELSIDDLQI</sequence>
<proteinExistence type="predicted"/>
<evidence type="ECO:0000313" key="1">
    <source>
        <dbReference type="EnsemblPlants" id="QL07p021996:mrna"/>
    </source>
</evidence>
<name>A0A7N2M4N1_QUELO</name>
<dbReference type="InterPro" id="IPR027482">
    <property type="entry name" value="Sec1-like_dom2"/>
</dbReference>
<dbReference type="Gramene" id="QL07p021996:mrna">
    <property type="protein sequence ID" value="QL07p021996:mrna"/>
    <property type="gene ID" value="QL07p021996"/>
</dbReference>
<protein>
    <submittedName>
        <fullName evidence="1">Uncharacterized protein</fullName>
    </submittedName>
</protein>